<dbReference type="EMBL" id="UINC01184010">
    <property type="protein sequence ID" value="SVD95023.1"/>
    <property type="molecule type" value="Genomic_DNA"/>
</dbReference>
<gene>
    <name evidence="1" type="ORF">METZ01_LOCUS447877</name>
</gene>
<evidence type="ECO:0000313" key="1">
    <source>
        <dbReference type="EMBL" id="SVD95023.1"/>
    </source>
</evidence>
<dbReference type="InterPro" id="IPR015422">
    <property type="entry name" value="PyrdxlP-dep_Trfase_small"/>
</dbReference>
<feature type="non-terminal residue" evidence="1">
    <location>
        <position position="1"/>
    </location>
</feature>
<reference evidence="1" key="1">
    <citation type="submission" date="2018-05" db="EMBL/GenBank/DDBJ databases">
        <authorList>
            <person name="Lanie J.A."/>
            <person name="Ng W.-L."/>
            <person name="Kazmierczak K.M."/>
            <person name="Andrzejewski T.M."/>
            <person name="Davidsen T.M."/>
            <person name="Wayne K.J."/>
            <person name="Tettelin H."/>
            <person name="Glass J.I."/>
            <person name="Rusch D."/>
            <person name="Podicherti R."/>
            <person name="Tsui H.-C.T."/>
            <person name="Winkler M.E."/>
        </authorList>
    </citation>
    <scope>NUCLEOTIDE SEQUENCE</scope>
</reference>
<sequence length="66" mass="7233">VKFSTIGQFLSGDSGILQLMDDLGAALDQNHKIYMLGGGNPARIPEVQSFLRLCLKEALLLPQQFD</sequence>
<protein>
    <recommendedName>
        <fullName evidence="2">Aminotransferase class I/classII domain-containing protein</fullName>
    </recommendedName>
</protein>
<name>A0A382ZHX0_9ZZZZ</name>
<accession>A0A382ZHX0</accession>
<feature type="non-terminal residue" evidence="1">
    <location>
        <position position="66"/>
    </location>
</feature>
<evidence type="ECO:0008006" key="2">
    <source>
        <dbReference type="Google" id="ProtNLM"/>
    </source>
</evidence>
<proteinExistence type="predicted"/>
<dbReference type="AlphaFoldDB" id="A0A382ZHX0"/>
<dbReference type="Gene3D" id="3.90.1150.10">
    <property type="entry name" value="Aspartate Aminotransferase, domain 1"/>
    <property type="match status" value="1"/>
</dbReference>
<organism evidence="1">
    <name type="scientific">marine metagenome</name>
    <dbReference type="NCBI Taxonomy" id="408172"/>
    <lineage>
        <taxon>unclassified sequences</taxon>
        <taxon>metagenomes</taxon>
        <taxon>ecological metagenomes</taxon>
    </lineage>
</organism>